<keyword evidence="3" id="KW-0285">Flavoprotein</keyword>
<dbReference type="PROSITE" id="PS51085">
    <property type="entry name" value="2FE2S_FER_2"/>
    <property type="match status" value="1"/>
</dbReference>
<comment type="cofactor">
    <cofactor evidence="1">
        <name>FMN</name>
        <dbReference type="ChEBI" id="CHEBI:58210"/>
    </cofactor>
</comment>
<dbReference type="PANTHER" id="PTHR47354:SF1">
    <property type="entry name" value="CARNITINE MONOOXYGENASE REDUCTASE SUBUNIT"/>
    <property type="match status" value="1"/>
</dbReference>
<dbReference type="InterPro" id="IPR050415">
    <property type="entry name" value="MRET"/>
</dbReference>
<protein>
    <recommendedName>
        <fullName evidence="15">Vanillate O-demethylase oxidoreductase</fullName>
    </recommendedName>
</protein>
<feature type="compositionally biased region" description="Basic and acidic residues" evidence="10">
    <location>
        <begin position="232"/>
        <end position="242"/>
    </location>
</feature>
<comment type="caution">
    <text evidence="13">The sequence shown here is derived from an EMBL/GenBank/DDBJ whole genome shotgun (WGS) entry which is preliminary data.</text>
</comment>
<dbReference type="SUPFAM" id="SSF52343">
    <property type="entry name" value="Ferredoxin reductase-like, C-terminal NADP-linked domain"/>
    <property type="match status" value="1"/>
</dbReference>
<dbReference type="SUPFAM" id="SSF63380">
    <property type="entry name" value="Riboflavin synthase domain-like"/>
    <property type="match status" value="1"/>
</dbReference>
<dbReference type="Gene3D" id="3.10.20.30">
    <property type="match status" value="1"/>
</dbReference>
<dbReference type="Pfam" id="PF00111">
    <property type="entry name" value="Fer2"/>
    <property type="match status" value="1"/>
</dbReference>
<dbReference type="InterPro" id="IPR039261">
    <property type="entry name" value="FNR_nucleotide-bd"/>
</dbReference>
<feature type="domain" description="FAD-binding FR-type" evidence="12">
    <location>
        <begin position="1"/>
        <end position="97"/>
    </location>
</feature>
<dbReference type="InterPro" id="IPR006058">
    <property type="entry name" value="2Fe2S_fd_BS"/>
</dbReference>
<dbReference type="PRINTS" id="PR00409">
    <property type="entry name" value="PHDIOXRDTASE"/>
</dbReference>
<keyword evidence="7" id="KW-0560">Oxidoreductase</keyword>
<accession>A0A101SFI7</accession>
<dbReference type="InterPro" id="IPR054582">
    <property type="entry name" value="DmmA-like_N"/>
</dbReference>
<organism evidence="13 14">
    <name type="scientific">Streptomyces canus</name>
    <dbReference type="NCBI Taxonomy" id="58343"/>
    <lineage>
        <taxon>Bacteria</taxon>
        <taxon>Bacillati</taxon>
        <taxon>Actinomycetota</taxon>
        <taxon>Actinomycetes</taxon>
        <taxon>Kitasatosporales</taxon>
        <taxon>Streptomycetaceae</taxon>
        <taxon>Streptomyces</taxon>
        <taxon>Streptomyces aurantiacus group</taxon>
    </lineage>
</organism>
<evidence type="ECO:0000256" key="1">
    <source>
        <dbReference type="ARBA" id="ARBA00001917"/>
    </source>
</evidence>
<dbReference type="AlphaFoldDB" id="A0A101SFI7"/>
<dbReference type="CDD" id="cd06185">
    <property type="entry name" value="PDR_like"/>
    <property type="match status" value="1"/>
</dbReference>
<evidence type="ECO:0000256" key="3">
    <source>
        <dbReference type="ARBA" id="ARBA00022630"/>
    </source>
</evidence>
<evidence type="ECO:0000256" key="4">
    <source>
        <dbReference type="ARBA" id="ARBA00022643"/>
    </source>
</evidence>
<evidence type="ECO:0000313" key="14">
    <source>
        <dbReference type="Proteomes" id="UP000053669"/>
    </source>
</evidence>
<comment type="cofactor">
    <cofactor evidence="2">
        <name>FAD</name>
        <dbReference type="ChEBI" id="CHEBI:57692"/>
    </cofactor>
</comment>
<feature type="region of interest" description="Disordered" evidence="10">
    <location>
        <begin position="210"/>
        <end position="244"/>
    </location>
</feature>
<dbReference type="Gene3D" id="3.40.50.80">
    <property type="entry name" value="Nucleotide-binding domain of ferredoxin-NADP reductase (FNR) module"/>
    <property type="match status" value="1"/>
</dbReference>
<dbReference type="SUPFAM" id="SSF54292">
    <property type="entry name" value="2Fe-2S ferredoxin-like"/>
    <property type="match status" value="1"/>
</dbReference>
<name>A0A101SFI7_9ACTN</name>
<evidence type="ECO:0000256" key="2">
    <source>
        <dbReference type="ARBA" id="ARBA00001974"/>
    </source>
</evidence>
<gene>
    <name evidence="13" type="ORF">AQJ46_11910</name>
</gene>
<dbReference type="EMBL" id="LMWU01000012">
    <property type="protein sequence ID" value="KUN72632.1"/>
    <property type="molecule type" value="Genomic_DNA"/>
</dbReference>
<evidence type="ECO:0000256" key="5">
    <source>
        <dbReference type="ARBA" id="ARBA00022714"/>
    </source>
</evidence>
<proteinExistence type="predicted"/>
<dbReference type="InterPro" id="IPR012675">
    <property type="entry name" value="Beta-grasp_dom_sf"/>
</dbReference>
<evidence type="ECO:0000256" key="7">
    <source>
        <dbReference type="ARBA" id="ARBA00023002"/>
    </source>
</evidence>
<dbReference type="InterPro" id="IPR017927">
    <property type="entry name" value="FAD-bd_FR_type"/>
</dbReference>
<keyword evidence="5" id="KW-0001">2Fe-2S</keyword>
<dbReference type="InterPro" id="IPR001041">
    <property type="entry name" value="2Fe-2S_ferredoxin-type"/>
</dbReference>
<keyword evidence="9" id="KW-0411">Iron-sulfur</keyword>
<dbReference type="InterPro" id="IPR036010">
    <property type="entry name" value="2Fe-2S_ferredoxin-like_sf"/>
</dbReference>
<sequence length="335" mass="35282">MVHTISLASSTSRSYELRAADGGALPSFEAGAHIDVHLGPSLVRQYSLCNSPREKGRYLICVRRDDAGRGGSRTLHRDLTVGRRLRISPPRNHFPLVAAGHHVLVAGGIGITPVLSMAEALAARGASFVLHHYTSSAAEAPLLERLQSSALGERAVVHHSDQGDTVRAGLPAELQVPEADTAVYVCGPDGFMTHVVAEATAAGWHPGQLHTERFAPTAPPSAEAEAEAGDGDGDRDRDRDGAKAGVAAEFTVRIASTGTGYRVPADRTIAEVLTAHGVEVELSCEQGICGACLTPVLAGEPDHRDEVQTPDERAAGDRITICCSRARSPELLLGL</sequence>
<dbReference type="CDD" id="cd00207">
    <property type="entry name" value="fer2"/>
    <property type="match status" value="1"/>
</dbReference>
<dbReference type="Pfam" id="PF22290">
    <property type="entry name" value="DmmA-like_N"/>
    <property type="match status" value="1"/>
</dbReference>
<evidence type="ECO:0000256" key="9">
    <source>
        <dbReference type="ARBA" id="ARBA00023014"/>
    </source>
</evidence>
<dbReference type="STRING" id="58343.AQJ46_11910"/>
<evidence type="ECO:0000256" key="10">
    <source>
        <dbReference type="SAM" id="MobiDB-lite"/>
    </source>
</evidence>
<evidence type="ECO:0000259" key="11">
    <source>
        <dbReference type="PROSITE" id="PS51085"/>
    </source>
</evidence>
<evidence type="ECO:0008006" key="15">
    <source>
        <dbReference type="Google" id="ProtNLM"/>
    </source>
</evidence>
<dbReference type="GO" id="GO:0016491">
    <property type="term" value="F:oxidoreductase activity"/>
    <property type="evidence" value="ECO:0007669"/>
    <property type="project" value="UniProtKB-KW"/>
</dbReference>
<keyword evidence="4" id="KW-0288">FMN</keyword>
<keyword evidence="6" id="KW-0479">Metal-binding</keyword>
<dbReference type="GO" id="GO:0051537">
    <property type="term" value="F:2 iron, 2 sulfur cluster binding"/>
    <property type="evidence" value="ECO:0007669"/>
    <property type="project" value="UniProtKB-KW"/>
</dbReference>
<keyword evidence="8" id="KW-0408">Iron</keyword>
<feature type="domain" description="2Fe-2S ferredoxin-type" evidence="11">
    <location>
        <begin position="248"/>
        <end position="335"/>
    </location>
</feature>
<evidence type="ECO:0000313" key="13">
    <source>
        <dbReference type="EMBL" id="KUN72632.1"/>
    </source>
</evidence>
<evidence type="ECO:0000256" key="6">
    <source>
        <dbReference type="ARBA" id="ARBA00022723"/>
    </source>
</evidence>
<dbReference type="PROSITE" id="PS00197">
    <property type="entry name" value="2FE2S_FER_1"/>
    <property type="match status" value="1"/>
</dbReference>
<dbReference type="Gene3D" id="2.40.30.10">
    <property type="entry name" value="Translation factors"/>
    <property type="match status" value="1"/>
</dbReference>
<evidence type="ECO:0000259" key="12">
    <source>
        <dbReference type="PROSITE" id="PS51384"/>
    </source>
</evidence>
<dbReference type="Proteomes" id="UP000053669">
    <property type="component" value="Unassembled WGS sequence"/>
</dbReference>
<dbReference type="PROSITE" id="PS51384">
    <property type="entry name" value="FAD_FR"/>
    <property type="match status" value="1"/>
</dbReference>
<reference evidence="13 14" key="1">
    <citation type="submission" date="2015-10" db="EMBL/GenBank/DDBJ databases">
        <title>Draft genome sequence of Streptomyces canus DSM 40017, type strain for the species Streptomyces canus.</title>
        <authorList>
            <person name="Ruckert C."/>
            <person name="Winkler A."/>
            <person name="Kalinowski J."/>
            <person name="Kampfer P."/>
            <person name="Glaeser S."/>
        </authorList>
    </citation>
    <scope>NUCLEOTIDE SEQUENCE [LARGE SCALE GENOMIC DNA]</scope>
    <source>
        <strain evidence="13 14">DSM 40017</strain>
    </source>
</reference>
<dbReference type="GO" id="GO:0046872">
    <property type="term" value="F:metal ion binding"/>
    <property type="evidence" value="ECO:0007669"/>
    <property type="project" value="UniProtKB-KW"/>
</dbReference>
<dbReference type="PANTHER" id="PTHR47354">
    <property type="entry name" value="NADH OXIDOREDUCTASE HCR"/>
    <property type="match status" value="1"/>
</dbReference>
<evidence type="ECO:0000256" key="8">
    <source>
        <dbReference type="ARBA" id="ARBA00023004"/>
    </source>
</evidence>
<dbReference type="InterPro" id="IPR017938">
    <property type="entry name" value="Riboflavin_synthase-like_b-brl"/>
</dbReference>